<dbReference type="Proteomes" id="UP000235739">
    <property type="component" value="Unassembled WGS sequence"/>
</dbReference>
<dbReference type="AlphaFoldDB" id="A0A2N7RYB3"/>
<dbReference type="RefSeq" id="WP_013350234.1">
    <property type="nucleotide sequence ID" value="NZ_JBQQON010000065.1"/>
</dbReference>
<name>A0A2N7RYB3_9MICC</name>
<reference evidence="1 2" key="1">
    <citation type="journal article" date="2017" name="Elife">
        <title>Extensive horizontal gene transfer in cheese-associated bacteria.</title>
        <authorList>
            <person name="Bonham K.S."/>
            <person name="Wolfe B.E."/>
            <person name="Dutton R.J."/>
        </authorList>
    </citation>
    <scope>NUCLEOTIDE SEQUENCE [LARGE SCALE GENOMIC DNA]</scope>
    <source>
        <strain evidence="1 2">JB182</strain>
    </source>
</reference>
<organism evidence="1 2">
    <name type="scientific">Glutamicibacter arilaitensis</name>
    <dbReference type="NCBI Taxonomy" id="256701"/>
    <lineage>
        <taxon>Bacteria</taxon>
        <taxon>Bacillati</taxon>
        <taxon>Actinomycetota</taxon>
        <taxon>Actinomycetes</taxon>
        <taxon>Micrococcales</taxon>
        <taxon>Micrococcaceae</taxon>
        <taxon>Glutamicibacter</taxon>
    </lineage>
</organism>
<accession>A0A2N7RYB3</accession>
<evidence type="ECO:0000313" key="1">
    <source>
        <dbReference type="EMBL" id="PMQ18883.1"/>
    </source>
</evidence>
<protein>
    <submittedName>
        <fullName evidence="1">Uncharacterized protein</fullName>
    </submittedName>
</protein>
<sequence>MKAVQRTFQVDRYMPKTAAQARVVARLDDDGVLRYREDRALWGANNWQFVTVRVPADASKAQVMAVINAKTSSRVGDVHTGSRLRSITRGRSVTIAWELGKGARPTSAWGANKSVNQMFFARS</sequence>
<evidence type="ECO:0000313" key="2">
    <source>
        <dbReference type="Proteomes" id="UP000235739"/>
    </source>
</evidence>
<proteinExistence type="predicted"/>
<gene>
    <name evidence="1" type="ORF">CIK84_16000</name>
</gene>
<dbReference type="EMBL" id="PNQX01000003">
    <property type="protein sequence ID" value="PMQ18883.1"/>
    <property type="molecule type" value="Genomic_DNA"/>
</dbReference>
<comment type="caution">
    <text evidence="1">The sequence shown here is derived from an EMBL/GenBank/DDBJ whole genome shotgun (WGS) entry which is preliminary data.</text>
</comment>